<dbReference type="KEGG" id="ypv:BZ15_1409"/>
<accession>A0A380PDN2</accession>
<proteinExistence type="predicted"/>
<evidence type="ECO:0000313" key="1">
    <source>
        <dbReference type="EMBL" id="CAL20762.1"/>
    </source>
</evidence>
<accession>A0A3G5L3M1</accession>
<keyword evidence="2" id="KW-1185">Reference proteome</keyword>
<dbReference type="KEGG" id="ype:YPO2128"/>
<dbReference type="AlphaFoldDB" id="A0A5P8YFQ6"/>
<dbReference type="PATRIC" id="fig|214092.21.peg.2516"/>
<dbReference type="KEGG" id="ypj:CH55_607"/>
<accession>A0A2S9PCU9</accession>
<dbReference type="Proteomes" id="UP000000815">
    <property type="component" value="Chromosome"/>
</dbReference>
<dbReference type="PIR" id="AG0259">
    <property type="entry name" value="AG0259"/>
</dbReference>
<dbReference type="KEGG" id="ypw:CH59_3993"/>
<accession>A0A5P8YFQ6</accession>
<protein>
    <submittedName>
        <fullName evidence="1">Phage-related lipoprotein</fullName>
    </submittedName>
</protein>
<name>A0A5P8YFQ6_YERPE</name>
<gene>
    <name evidence="1" type="ordered locus">YPO2128</name>
</gene>
<dbReference type="KEGG" id="ypl:CH46_2982"/>
<evidence type="ECO:0000313" key="2">
    <source>
        <dbReference type="Proteomes" id="UP000000815"/>
    </source>
</evidence>
<keyword evidence="1" id="KW-0449">Lipoprotein</keyword>
<dbReference type="PROSITE" id="PS51257">
    <property type="entry name" value="PROKAR_LIPOPROTEIN"/>
    <property type="match status" value="1"/>
</dbReference>
<accession>A0A384KGM3</accession>
<accession>Q0WF32</accession>
<dbReference type="OrthoDB" id="6000523at2"/>
<reference evidence="1 2" key="1">
    <citation type="journal article" date="2001" name="Nature">
        <title>Genome sequence of Yersinia pestis, the causative agent of plague.</title>
        <authorList>
            <person name="Parkhill J."/>
            <person name="Wren B.W."/>
            <person name="Thomson N.R."/>
            <person name="Titball R.W."/>
            <person name="Holden M.T.G."/>
            <person name="Prentice M.B."/>
            <person name="Sebaihia M."/>
            <person name="James K.D."/>
            <person name="Churcher C."/>
            <person name="Mungall K.L."/>
            <person name="Baker S."/>
            <person name="Basham D."/>
            <person name="Bentley S.D."/>
            <person name="Brooks K."/>
            <person name="Cerdeno-Tarraga A.M."/>
            <person name="Chillingworth T."/>
            <person name="Cronin A."/>
            <person name="Davies R.M."/>
            <person name="Davis P."/>
            <person name="Dougan G."/>
            <person name="Feltwell T."/>
            <person name="Hamlin N."/>
            <person name="Holroyd S."/>
            <person name="Jagels K."/>
            <person name="Leather S."/>
            <person name="Karlyshev A.V."/>
            <person name="Moule S."/>
            <person name="Oyston P.C.F."/>
            <person name="Quail M."/>
            <person name="Rutherford K."/>
            <person name="Simmonds M."/>
            <person name="Skelton J."/>
            <person name="Stevens K."/>
            <person name="Whitehead S."/>
            <person name="Barrell B.G."/>
        </authorList>
    </citation>
    <scope>NUCLEOTIDE SEQUENCE [LARGE SCALE GENOMIC DNA]</scope>
    <source>
        <strain evidence="2">CO-92 / Biovar Orientalis</strain>
    </source>
</reference>
<dbReference type="EMBL" id="AL590842">
    <property type="protein sequence ID" value="CAL20762.1"/>
    <property type="molecule type" value="Genomic_DNA"/>
</dbReference>
<organism evidence="1 2">
    <name type="scientific">Yersinia pestis</name>
    <dbReference type="NCBI Taxonomy" id="632"/>
    <lineage>
        <taxon>Bacteria</taxon>
        <taxon>Pseudomonadati</taxon>
        <taxon>Pseudomonadota</taxon>
        <taxon>Gammaproteobacteria</taxon>
        <taxon>Enterobacterales</taxon>
        <taxon>Yersiniaceae</taxon>
        <taxon>Yersinia</taxon>
    </lineage>
</organism>
<sequence>MKQIIISLVVLVLAGCSSISEMRERGPHSEFKSKKEAQVLATCITMEWQKFKVVGGGATDVSMSLLPNGFSVFTPNQTEVADVHNIDNGSTVNFFVQTGLFDWRINQRVDGIKKCI</sequence>